<feature type="domain" description="TNFR-Cys" evidence="4">
    <location>
        <begin position="127"/>
        <end position="167"/>
    </location>
</feature>
<dbReference type="Pfam" id="PF00020">
    <property type="entry name" value="TNFR_c6"/>
    <property type="match status" value="1"/>
</dbReference>
<feature type="disulfide bond" evidence="1">
    <location>
        <begin position="128"/>
        <end position="143"/>
    </location>
</feature>
<feature type="repeat" description="TNFR-Cys" evidence="1">
    <location>
        <begin position="127"/>
        <end position="167"/>
    </location>
</feature>
<keyword evidence="6" id="KW-1185">Reference proteome</keyword>
<dbReference type="SMART" id="SM00208">
    <property type="entry name" value="TNFR"/>
    <property type="match status" value="3"/>
</dbReference>
<dbReference type="PROSITE" id="PS50050">
    <property type="entry name" value="TNFR_NGFR_2"/>
    <property type="match status" value="1"/>
</dbReference>
<dbReference type="GO" id="GO:0035631">
    <property type="term" value="C:CD40 receptor complex"/>
    <property type="evidence" value="ECO:0007669"/>
    <property type="project" value="TreeGrafter"/>
</dbReference>
<comment type="caution">
    <text evidence="5">The sequence shown here is derived from an EMBL/GenBank/DDBJ whole genome shotgun (WGS) entry which is preliminary data.</text>
</comment>
<feature type="transmembrane region" description="Helical" evidence="3">
    <location>
        <begin position="175"/>
        <end position="195"/>
    </location>
</feature>
<dbReference type="PANTHER" id="PTHR46875:SF3">
    <property type="entry name" value="CD40 MOLECULE, TNF RECEPTOR SUPERFAMILY MEMBER 5"/>
    <property type="match status" value="1"/>
</dbReference>
<dbReference type="SUPFAM" id="SSF57586">
    <property type="entry name" value="TNF receptor-like"/>
    <property type="match status" value="2"/>
</dbReference>
<dbReference type="InterPro" id="IPR001368">
    <property type="entry name" value="TNFR/NGFR_Cys_rich_reg"/>
</dbReference>
<keyword evidence="3" id="KW-1133">Transmembrane helix</keyword>
<dbReference type="Gene3D" id="2.10.50.10">
    <property type="entry name" value="Tumor Necrosis Factor Receptor, subunit A, domain 2"/>
    <property type="match status" value="3"/>
</dbReference>
<feature type="compositionally biased region" description="Polar residues" evidence="2">
    <location>
        <begin position="241"/>
        <end position="270"/>
    </location>
</feature>
<organism evidence="5 6">
    <name type="scientific">Muraenolepis orangiensis</name>
    <name type="common">Patagonian moray cod</name>
    <dbReference type="NCBI Taxonomy" id="630683"/>
    <lineage>
        <taxon>Eukaryota</taxon>
        <taxon>Metazoa</taxon>
        <taxon>Chordata</taxon>
        <taxon>Craniata</taxon>
        <taxon>Vertebrata</taxon>
        <taxon>Euteleostomi</taxon>
        <taxon>Actinopterygii</taxon>
        <taxon>Neopterygii</taxon>
        <taxon>Teleostei</taxon>
        <taxon>Neoteleostei</taxon>
        <taxon>Acanthomorphata</taxon>
        <taxon>Zeiogadaria</taxon>
        <taxon>Gadariae</taxon>
        <taxon>Gadiformes</taxon>
        <taxon>Muraenolepidoidei</taxon>
        <taxon>Muraenolepididae</taxon>
        <taxon>Muraenolepis</taxon>
    </lineage>
</organism>
<protein>
    <recommendedName>
        <fullName evidence="4">TNFR-Cys domain-containing protein</fullName>
    </recommendedName>
</protein>
<keyword evidence="3" id="KW-0472">Membrane</keyword>
<keyword evidence="3" id="KW-0812">Transmembrane</keyword>
<evidence type="ECO:0000256" key="2">
    <source>
        <dbReference type="SAM" id="MobiDB-lite"/>
    </source>
</evidence>
<reference evidence="5" key="1">
    <citation type="submission" date="2022-07" db="EMBL/GenBank/DDBJ databases">
        <title>Chromosome-level genome of Muraenolepis orangiensis.</title>
        <authorList>
            <person name="Kim J."/>
        </authorList>
    </citation>
    <scope>NUCLEOTIDE SEQUENCE</scope>
    <source>
        <strain evidence="5">KU_S4_2022</strain>
        <tissue evidence="5">Muscle</tissue>
    </source>
</reference>
<evidence type="ECO:0000259" key="4">
    <source>
        <dbReference type="PROSITE" id="PS50050"/>
    </source>
</evidence>
<dbReference type="InterPro" id="IPR052135">
    <property type="entry name" value="TNFRSF5"/>
</dbReference>
<keyword evidence="1" id="KW-1015">Disulfide bond</keyword>
<evidence type="ECO:0000313" key="5">
    <source>
        <dbReference type="EMBL" id="KAJ3586438.1"/>
    </source>
</evidence>
<evidence type="ECO:0000256" key="1">
    <source>
        <dbReference type="PROSITE-ProRule" id="PRU00206"/>
    </source>
</evidence>
<evidence type="ECO:0000256" key="3">
    <source>
        <dbReference type="SAM" id="Phobius"/>
    </source>
</evidence>
<dbReference type="PANTHER" id="PTHR46875">
    <property type="entry name" value="TUMOR NECROSIS FACTOR RECEPTOR SUPERFAMILY MEMBER 5"/>
    <property type="match status" value="1"/>
</dbReference>
<proteinExistence type="predicted"/>
<dbReference type="AlphaFoldDB" id="A0A9Q0I6A4"/>
<dbReference type="Proteomes" id="UP001148018">
    <property type="component" value="Unassembled WGS sequence"/>
</dbReference>
<accession>A0A9Q0I6A4</accession>
<feature type="region of interest" description="Disordered" evidence="2">
    <location>
        <begin position="227"/>
        <end position="277"/>
    </location>
</feature>
<evidence type="ECO:0000313" key="6">
    <source>
        <dbReference type="Proteomes" id="UP001148018"/>
    </source>
</evidence>
<dbReference type="EMBL" id="JANIIK010000117">
    <property type="protein sequence ID" value="KAJ3586438.1"/>
    <property type="molecule type" value="Genomic_DNA"/>
</dbReference>
<dbReference type="OrthoDB" id="9932129at2759"/>
<dbReference type="GO" id="GO:0002768">
    <property type="term" value="P:immune response-regulating cell surface receptor signaling pathway"/>
    <property type="evidence" value="ECO:0007669"/>
    <property type="project" value="TreeGrafter"/>
</dbReference>
<name>A0A9Q0I6A4_9TELE</name>
<sequence>MASLQIILYFVTQHESNGQCCKKCGPGTRMTAAGTCLDPLCMECAEGEYQPGYTVEIQCELQPYCDSNKNFVPDGPASKDRLSVCRCMDGHHCASKACLTCLAHSRCAPGQRVQDKGSHDHDTKCQDCPPNTFSTEERDDRECHNWTVCVPGFQTKTSGTATSDTVCEQTNRSRVLLIIAVIPFTIALVVLFVCWKFKDTMAKKTLKQEVFLPGEKPLMIICHPQEEAEENEEEQVYPQRPLSSDGTYPQAETSPQAESGKSFVISQEESQGPLGNPLIASSDILTYNYPQPYTTNRSQILSENPL</sequence>
<dbReference type="GO" id="GO:0009897">
    <property type="term" value="C:external side of plasma membrane"/>
    <property type="evidence" value="ECO:0007669"/>
    <property type="project" value="TreeGrafter"/>
</dbReference>
<comment type="caution">
    <text evidence="1">Lacks conserved residue(s) required for the propagation of feature annotation.</text>
</comment>
<feature type="disulfide bond" evidence="1">
    <location>
        <begin position="149"/>
        <end position="167"/>
    </location>
</feature>
<gene>
    <name evidence="5" type="ORF">NHX12_012836</name>
</gene>